<feature type="transmembrane region" description="Helical" evidence="8">
    <location>
        <begin position="877"/>
        <end position="895"/>
    </location>
</feature>
<accession>A0ABP1R6A1</accession>
<evidence type="ECO:0000256" key="3">
    <source>
        <dbReference type="ARBA" id="ARBA00022692"/>
    </source>
</evidence>
<feature type="transmembrane region" description="Helical" evidence="8">
    <location>
        <begin position="163"/>
        <end position="185"/>
    </location>
</feature>
<feature type="transmembrane region" description="Helical" evidence="8">
    <location>
        <begin position="250"/>
        <end position="276"/>
    </location>
</feature>
<comment type="caution">
    <text evidence="9">The sequence shown here is derived from an EMBL/GenBank/DDBJ whole genome shotgun (WGS) entry which is preliminary data.</text>
</comment>
<keyword evidence="3 8" id="KW-0812">Transmembrane</keyword>
<evidence type="ECO:0000256" key="7">
    <source>
        <dbReference type="ARBA" id="ARBA00023180"/>
    </source>
</evidence>
<dbReference type="Gene3D" id="1.10.287.70">
    <property type="match status" value="1"/>
</dbReference>
<keyword evidence="10" id="KW-1185">Reference proteome</keyword>
<dbReference type="EMBL" id="CAXLJM020000065">
    <property type="protein sequence ID" value="CAL8120990.1"/>
    <property type="molecule type" value="Genomic_DNA"/>
</dbReference>
<dbReference type="Gene3D" id="3.40.190.10">
    <property type="entry name" value="Periplasmic binding protein-like II"/>
    <property type="match status" value="1"/>
</dbReference>
<feature type="transmembrane region" description="Helical" evidence="8">
    <location>
        <begin position="705"/>
        <end position="725"/>
    </location>
</feature>
<feature type="transmembrane region" description="Helical" evidence="8">
    <location>
        <begin position="667"/>
        <end position="693"/>
    </location>
</feature>
<dbReference type="PANTHER" id="PTHR42643:SF24">
    <property type="entry name" value="IONOTROPIC RECEPTOR 60A"/>
    <property type="match status" value="1"/>
</dbReference>
<feature type="transmembrane region" description="Helical" evidence="8">
    <location>
        <begin position="111"/>
        <end position="132"/>
    </location>
</feature>
<evidence type="ECO:0000256" key="8">
    <source>
        <dbReference type="SAM" id="Phobius"/>
    </source>
</evidence>
<proteinExistence type="predicted"/>
<gene>
    <name evidence="9" type="ORF">ODALV1_LOCUS19168</name>
</gene>
<dbReference type="Proteomes" id="UP001642540">
    <property type="component" value="Unassembled WGS sequence"/>
</dbReference>
<dbReference type="InterPro" id="IPR052192">
    <property type="entry name" value="Insect_Ionotropic_Sensory_Rcpt"/>
</dbReference>
<organism evidence="9 10">
    <name type="scientific">Orchesella dallaii</name>
    <dbReference type="NCBI Taxonomy" id="48710"/>
    <lineage>
        <taxon>Eukaryota</taxon>
        <taxon>Metazoa</taxon>
        <taxon>Ecdysozoa</taxon>
        <taxon>Arthropoda</taxon>
        <taxon>Hexapoda</taxon>
        <taxon>Collembola</taxon>
        <taxon>Entomobryomorpha</taxon>
        <taxon>Entomobryoidea</taxon>
        <taxon>Orchesellidae</taxon>
        <taxon>Orchesellinae</taxon>
        <taxon>Orchesella</taxon>
    </lineage>
</organism>
<dbReference type="PANTHER" id="PTHR42643">
    <property type="entry name" value="IONOTROPIC RECEPTOR 20A-RELATED"/>
    <property type="match status" value="1"/>
</dbReference>
<name>A0ABP1R6A1_9HEXA</name>
<feature type="transmembrane region" description="Helical" evidence="8">
    <location>
        <begin position="215"/>
        <end position="243"/>
    </location>
</feature>
<evidence type="ECO:0000256" key="5">
    <source>
        <dbReference type="ARBA" id="ARBA00023136"/>
    </source>
</evidence>
<reference evidence="9 10" key="1">
    <citation type="submission" date="2024-08" db="EMBL/GenBank/DDBJ databases">
        <authorList>
            <person name="Cucini C."/>
            <person name="Frati F."/>
        </authorList>
    </citation>
    <scope>NUCLEOTIDE SEQUENCE [LARGE SCALE GENOMIC DNA]</scope>
</reference>
<feature type="transmembrane region" description="Helical" evidence="8">
    <location>
        <begin position="737"/>
        <end position="760"/>
    </location>
</feature>
<keyword evidence="7" id="KW-0325">Glycoprotein</keyword>
<dbReference type="SUPFAM" id="SSF53850">
    <property type="entry name" value="Periplasmic binding protein-like II"/>
    <property type="match status" value="1"/>
</dbReference>
<evidence type="ECO:0000256" key="6">
    <source>
        <dbReference type="ARBA" id="ARBA00023170"/>
    </source>
</evidence>
<evidence type="ECO:0000256" key="2">
    <source>
        <dbReference type="ARBA" id="ARBA00022475"/>
    </source>
</evidence>
<feature type="transmembrane region" description="Helical" evidence="8">
    <location>
        <begin position="69"/>
        <end position="91"/>
    </location>
</feature>
<evidence type="ECO:0000256" key="4">
    <source>
        <dbReference type="ARBA" id="ARBA00022989"/>
    </source>
</evidence>
<evidence type="ECO:0000313" key="9">
    <source>
        <dbReference type="EMBL" id="CAL8120990.1"/>
    </source>
</evidence>
<sequence>MKPPAKLIKVDTLTKSDESRTQVFSLKVQIALKMYKHTFYSIIPNWFGDLEVISQRECRFRKPQRNFKCILIQIVILIFSLIFMPAFAYLLIKHELIGNSVYKLGLIAKMILSGSLLTGVWVAAVSHCFIAASETDILNQLINNEMNLELDFGGESIDVGGTILLLFMIACNLSAIPVCVIVTFFDLNPLTLVFNEILLPHAYYHDRGTVLLSSLVAFILILFIVCGMIVKALQICLILSVLISAVSEKIPIALVFVSIEMLVIGLAAAIFLLSIASHARVQSQVLIKANLKKFRTCRKGSAKYRLGQEVLYSWKFHDWGSSQNNKVMSKFRKSCKPIVVNYGNTYVIRSALESSPHHDRIGLARKILSLHSNTCSVVLTSIRSPSKTIEWNEFFNPIEKDNKIEETVFLFGLHEVQNLSGKAEFPKHTSFCKVIITAVNGLESKFSGPSFSQLFQNVLTPLHSPFTKRNEDYYILLANSENSMKSIFTSGIGREIKFKIVILPTSAIYSHCIFCYHKNIMEVNFLDTEIPPLRNIFPDYTKDFQGYPLRVTAPTQFPSVSEMSMENGFWKHKRGLNVHIFQYMQLKLNFTYVLHPCSGNGNTGTKLLNGTWIGCVGDVLSRTKDLAITIAPSLPRVSVVEFTPPILHIYLTYVTHKPRVVSSWKTIFYAFDAIGWILLVVSILILGIEILGIEQLLLRKQDVKILALESNILYIYGYLLGQSIYIETRAKASELLLWIWLCCGFIIGACYCCSLQSLIISPRLTPVPETLEDLAILDYSWGSSEEFLKRSVGGNILRQSGIPIVKNIYGEFQTDENQLHCLRRAVAEDYACFAFDISTKFYIAQYFMDNAENHPFQFAKANVFSTATTFITRKREIFMLHFNNFIARAFCMGLTEQIWKSDSRQVRLQKRRKENADHSTVKRNSSLNLHGPLPFTLDNVKASFFILLCGKFIAFLCFVKEFIVARFCTKRRAT</sequence>
<feature type="transmembrane region" description="Helical" evidence="8">
    <location>
        <begin position="942"/>
        <end position="963"/>
    </location>
</feature>
<keyword evidence="2" id="KW-1003">Cell membrane</keyword>
<evidence type="ECO:0000313" key="10">
    <source>
        <dbReference type="Proteomes" id="UP001642540"/>
    </source>
</evidence>
<comment type="subcellular location">
    <subcellularLocation>
        <location evidence="1">Cell membrane</location>
        <topology evidence="1">Multi-pass membrane protein</topology>
    </subcellularLocation>
</comment>
<keyword evidence="4 8" id="KW-1133">Transmembrane helix</keyword>
<protein>
    <submittedName>
        <fullName evidence="9">Uncharacterized protein</fullName>
    </submittedName>
</protein>
<keyword evidence="6" id="KW-0675">Receptor</keyword>
<evidence type="ECO:0000256" key="1">
    <source>
        <dbReference type="ARBA" id="ARBA00004651"/>
    </source>
</evidence>
<keyword evidence="5 8" id="KW-0472">Membrane</keyword>